<gene>
    <name evidence="2" type="ORF">ACFOWE_02580</name>
</gene>
<dbReference type="EC" id="3.5.2.17" evidence="2"/>
<organism evidence="2 3">
    <name type="scientific">Planomonospora corallina</name>
    <dbReference type="NCBI Taxonomy" id="1806052"/>
    <lineage>
        <taxon>Bacteria</taxon>
        <taxon>Bacillati</taxon>
        <taxon>Actinomycetota</taxon>
        <taxon>Actinomycetes</taxon>
        <taxon>Streptosporangiales</taxon>
        <taxon>Streptosporangiaceae</taxon>
        <taxon>Planomonospora</taxon>
    </lineage>
</organism>
<dbReference type="PANTHER" id="PTHR10395:SF7">
    <property type="entry name" value="5-HYDROXYISOURATE HYDROLASE"/>
    <property type="match status" value="1"/>
</dbReference>
<dbReference type="EMBL" id="JBHSBM010000008">
    <property type="protein sequence ID" value="MFC4057161.1"/>
    <property type="molecule type" value="Genomic_DNA"/>
</dbReference>
<dbReference type="GO" id="GO:0033971">
    <property type="term" value="F:hydroxyisourate hydrolase activity"/>
    <property type="evidence" value="ECO:0007669"/>
    <property type="project" value="UniProtKB-EC"/>
</dbReference>
<evidence type="ECO:0000313" key="3">
    <source>
        <dbReference type="Proteomes" id="UP001595850"/>
    </source>
</evidence>
<dbReference type="SUPFAM" id="SSF49472">
    <property type="entry name" value="Transthyretin (synonym: prealbumin)"/>
    <property type="match status" value="1"/>
</dbReference>
<feature type="domain" description="Transthyretin/hydroxyisourate hydrolase" evidence="1">
    <location>
        <begin position="4"/>
        <end position="107"/>
    </location>
</feature>
<dbReference type="InterPro" id="IPR036817">
    <property type="entry name" value="Transthyretin/HIU_hydrolase_sf"/>
</dbReference>
<dbReference type="PANTHER" id="PTHR10395">
    <property type="entry name" value="URICASE AND TRANSTHYRETIN-RELATED"/>
    <property type="match status" value="1"/>
</dbReference>
<comment type="caution">
    <text evidence="2">The sequence shown here is derived from an EMBL/GenBank/DDBJ whole genome shotgun (WGS) entry which is preliminary data.</text>
</comment>
<dbReference type="InterPro" id="IPR023416">
    <property type="entry name" value="Transthyretin/HIU_hydrolase_d"/>
</dbReference>
<proteinExistence type="predicted"/>
<protein>
    <submittedName>
        <fullName evidence="2">Hydroxyisourate hydrolase</fullName>
        <ecNumber evidence="2">3.5.2.17</ecNumber>
    </submittedName>
</protein>
<dbReference type="Gene3D" id="2.60.40.180">
    <property type="entry name" value="Transthyretin/hydroxyisourate hydrolase domain"/>
    <property type="match status" value="1"/>
</dbReference>
<sequence>MGIAMQALDGMYGRPAAGVRARVERIEADRRGAEVRGETDRDGGVLTWQAIDFDSGLYRIVLETDSYFAGLGHYAVYPEVAVVVRIQRPSDTYRVQVTLSPYSYSTYFSSID</sequence>
<dbReference type="Proteomes" id="UP001595850">
    <property type="component" value="Unassembled WGS sequence"/>
</dbReference>
<name>A0ABV8I1S8_9ACTN</name>
<accession>A0ABV8I1S8</accession>
<reference evidence="3" key="1">
    <citation type="journal article" date="2019" name="Int. J. Syst. Evol. Microbiol.">
        <title>The Global Catalogue of Microorganisms (GCM) 10K type strain sequencing project: providing services to taxonomists for standard genome sequencing and annotation.</title>
        <authorList>
            <consortium name="The Broad Institute Genomics Platform"/>
            <consortium name="The Broad Institute Genome Sequencing Center for Infectious Disease"/>
            <person name="Wu L."/>
            <person name="Ma J."/>
        </authorList>
    </citation>
    <scope>NUCLEOTIDE SEQUENCE [LARGE SCALE GENOMIC DNA]</scope>
    <source>
        <strain evidence="3">TBRC 4489</strain>
    </source>
</reference>
<dbReference type="RefSeq" id="WP_377285113.1">
    <property type="nucleotide sequence ID" value="NZ_JBHSBM010000008.1"/>
</dbReference>
<evidence type="ECO:0000259" key="1">
    <source>
        <dbReference type="Pfam" id="PF00576"/>
    </source>
</evidence>
<dbReference type="Pfam" id="PF00576">
    <property type="entry name" value="Transthyretin"/>
    <property type="match status" value="1"/>
</dbReference>
<keyword evidence="3" id="KW-1185">Reference proteome</keyword>
<evidence type="ECO:0000313" key="2">
    <source>
        <dbReference type="EMBL" id="MFC4057161.1"/>
    </source>
</evidence>
<keyword evidence="2" id="KW-0378">Hydrolase</keyword>